<evidence type="ECO:0000313" key="2">
    <source>
        <dbReference type="RefSeq" id="XP_025416081.1"/>
    </source>
</evidence>
<name>A0A8B8G0F4_9HEMI</name>
<dbReference type="Proteomes" id="UP000694846">
    <property type="component" value="Unplaced"/>
</dbReference>
<dbReference type="OrthoDB" id="619536at2759"/>
<dbReference type="AlphaFoldDB" id="A0A8B8G0F4"/>
<evidence type="ECO:0000313" key="1">
    <source>
        <dbReference type="Proteomes" id="UP000694846"/>
    </source>
</evidence>
<organism evidence="1 2">
    <name type="scientific">Sipha flava</name>
    <name type="common">yellow sugarcane aphid</name>
    <dbReference type="NCBI Taxonomy" id="143950"/>
    <lineage>
        <taxon>Eukaryota</taxon>
        <taxon>Metazoa</taxon>
        <taxon>Ecdysozoa</taxon>
        <taxon>Arthropoda</taxon>
        <taxon>Hexapoda</taxon>
        <taxon>Insecta</taxon>
        <taxon>Pterygota</taxon>
        <taxon>Neoptera</taxon>
        <taxon>Paraneoptera</taxon>
        <taxon>Hemiptera</taxon>
        <taxon>Sternorrhyncha</taxon>
        <taxon>Aphidomorpha</taxon>
        <taxon>Aphidoidea</taxon>
        <taxon>Aphididae</taxon>
        <taxon>Sipha</taxon>
    </lineage>
</organism>
<protein>
    <submittedName>
        <fullName evidence="2">Uncharacterized protein LOC112687554 isoform X1</fullName>
    </submittedName>
</protein>
<reference evidence="2" key="1">
    <citation type="submission" date="2025-08" db="UniProtKB">
        <authorList>
            <consortium name="RefSeq"/>
        </authorList>
    </citation>
    <scope>IDENTIFICATION</scope>
    <source>
        <tissue evidence="2">Whole body</tissue>
    </source>
</reference>
<proteinExistence type="predicted"/>
<dbReference type="GeneID" id="112687554"/>
<sequence>METKKEFNDFQSSLKDFNTIIASKLLSDEKFVTNHVSEIIPLLGKELSNYNLMNRPDYFNFCEGELLKMAKTKDYQEIIFDFLELIDMYECRLSSSVLVAVTILENTESPNRACLEYLLISTFNRLKEMNIKNLKAILLNIIEHLRKLNKHFYHENSILYYFARVAFLVFHANIDSIEYTMYTNILSDIIYDPFLLLEHEFEEMEENVYLASFFYLYFQTEMTWGPKIYNQFYILEKCSNLAFSVFENNKFGKSFAKLILTKYKNNEIPLYLLNKCHESFIDEAAYSCVYNDQLSTRKESIESLMIYIDKLCTDAQYIVLKKSFLKPMDTCVKAQLMIKMKDILIAKIRSNQNLGYFQGVRLLDLVRLCIKTDDISNCQVVRNKEYILAAITLVYVLYAYNDERLNMGKIFSNDLKQFVNIVQNAIDYTNEQYKLENKKLDDKIVDEENALNLPKLSESEQRNMLAHFNTSTKLVQSSLDMLKNKIKNVLQD</sequence>
<gene>
    <name evidence="2" type="primary">LOC112687554</name>
</gene>
<keyword evidence="1" id="KW-1185">Reference proteome</keyword>
<dbReference type="CTD" id="57017"/>
<accession>A0A8B8G0F4</accession>
<dbReference type="RefSeq" id="XP_025416081.1">
    <property type="nucleotide sequence ID" value="XM_025560296.1"/>
</dbReference>